<feature type="domain" description="RCK C-terminal" evidence="8">
    <location>
        <begin position="139"/>
        <end position="220"/>
    </location>
</feature>
<dbReference type="PANTHER" id="PTHR43833">
    <property type="entry name" value="POTASSIUM CHANNEL PROTEIN 2-RELATED-RELATED"/>
    <property type="match status" value="1"/>
</dbReference>
<evidence type="ECO:0000259" key="8">
    <source>
        <dbReference type="PROSITE" id="PS51202"/>
    </source>
</evidence>
<evidence type="ECO:0000313" key="11">
    <source>
        <dbReference type="Proteomes" id="UP000236740"/>
    </source>
</evidence>
<evidence type="ECO:0000313" key="9">
    <source>
        <dbReference type="EMBL" id="QCC48385.1"/>
    </source>
</evidence>
<dbReference type="GO" id="GO:0015079">
    <property type="term" value="F:potassium ion transmembrane transporter activity"/>
    <property type="evidence" value="ECO:0007669"/>
    <property type="project" value="InterPro"/>
</dbReference>
<dbReference type="RefSeq" id="WP_103991414.1">
    <property type="nucleotide sequence ID" value="NZ_CP031311.1"/>
</dbReference>
<dbReference type="SUPFAM" id="SSF116726">
    <property type="entry name" value="TrkA C-terminal domain-like"/>
    <property type="match status" value="2"/>
</dbReference>
<dbReference type="Gene3D" id="3.40.50.720">
    <property type="entry name" value="NAD(P)-binding Rossmann-like Domain"/>
    <property type="match status" value="2"/>
</dbReference>
<dbReference type="InterPro" id="IPR036721">
    <property type="entry name" value="RCK_C_sf"/>
</dbReference>
<accession>A0A1H5YNR9</accession>
<feature type="domain" description="RCK N-terminal" evidence="7">
    <location>
        <begin position="227"/>
        <end position="346"/>
    </location>
</feature>
<dbReference type="Gene3D" id="3.30.70.1450">
    <property type="entry name" value="Regulator of K+ conductance, C-terminal domain"/>
    <property type="match status" value="2"/>
</dbReference>
<dbReference type="PROSITE" id="PS51201">
    <property type="entry name" value="RCK_N"/>
    <property type="match status" value="2"/>
</dbReference>
<dbReference type="EMBL" id="CP031311">
    <property type="protein sequence ID" value="QCC48385.1"/>
    <property type="molecule type" value="Genomic_DNA"/>
</dbReference>
<dbReference type="NCBIfam" id="NF007034">
    <property type="entry name" value="PRK09496.2-1"/>
    <property type="match status" value="1"/>
</dbReference>
<dbReference type="InterPro" id="IPR050721">
    <property type="entry name" value="Trk_Ktr_HKT_K-transport"/>
</dbReference>
<keyword evidence="4" id="KW-0630">Potassium</keyword>
<dbReference type="SUPFAM" id="SSF51735">
    <property type="entry name" value="NAD(P)-binding Rossmann-fold domains"/>
    <property type="match status" value="2"/>
</dbReference>
<evidence type="ECO:0000256" key="5">
    <source>
        <dbReference type="ARBA" id="ARBA00023027"/>
    </source>
</evidence>
<sequence>MRVVIVGAGQVGSSIAADLADTHEVIVVDCDGERVEELNYSYDVLGVTGDGTSVSTLEEAGIEETDMVIASTDNDETNIVVCSTVKAISDAFTIARVKNTEYLRTWERSERAFGVDFMVCTNLLAAKSIVRMIGLPAARDVDPFAGGKVQMAEFEVDDDSPVANQTVAEADRFDSLTFVAILRNGCVEIARGETVIKPGDRAVVIGSPTSVQEFARSVAPEESPGTAEEVVVVGGSEIGYHVARLLEERGFRPRLIERDGERARDLAERLPKSVVMESDATDIEFLEREHVGDADVVVSTLDSDEKNLLVSLLASRMGVERTIAIIDTADYVDLFETVGVDVGVSPRSVVAEEISRFTRDGEAENIALIESDKAEVLEIEVDSESILAGRPIRESMQELPDGLVIGAITRDREFVTPRGDTVVEVGDHVVVFGDIDVVDDIAPKL</sequence>
<comment type="function">
    <text evidence="1">Part of a potassium transport system.</text>
</comment>
<evidence type="ECO:0000256" key="4">
    <source>
        <dbReference type="ARBA" id="ARBA00022958"/>
    </source>
</evidence>
<dbReference type="Proteomes" id="UP000296733">
    <property type="component" value="Chromosome"/>
</dbReference>
<dbReference type="Pfam" id="PF02254">
    <property type="entry name" value="TrkA_N"/>
    <property type="match status" value="2"/>
</dbReference>
<dbReference type="EMBL" id="FNVN01000002">
    <property type="protein sequence ID" value="SEG25748.1"/>
    <property type="molecule type" value="Genomic_DNA"/>
</dbReference>
<dbReference type="Proteomes" id="UP000236740">
    <property type="component" value="Unassembled WGS sequence"/>
</dbReference>
<name>A0A1H5YNR9_9EURY</name>
<dbReference type="NCBIfam" id="NF007039">
    <property type="entry name" value="PRK09496.3-2"/>
    <property type="match status" value="1"/>
</dbReference>
<evidence type="ECO:0000256" key="2">
    <source>
        <dbReference type="ARBA" id="ARBA00022448"/>
    </source>
</evidence>
<dbReference type="KEGG" id="hlm:DV707_12325"/>
<evidence type="ECO:0000256" key="3">
    <source>
        <dbReference type="ARBA" id="ARBA00022538"/>
    </source>
</evidence>
<gene>
    <name evidence="9" type="ORF">DV707_12325</name>
    <name evidence="10" type="ORF">SAMN04488133_1667</name>
</gene>
<dbReference type="OrthoDB" id="27588at2157"/>
<dbReference type="AlphaFoldDB" id="A0A1H5YNR9"/>
<evidence type="ECO:0000313" key="10">
    <source>
        <dbReference type="EMBL" id="SEG25748.1"/>
    </source>
</evidence>
<keyword evidence="3" id="KW-0633">Potassium transport</keyword>
<reference evidence="9 12" key="2">
    <citation type="journal article" date="2019" name="Nat. Commun.">
        <title>A new type of DNA phosphorothioation-based antiviral system in archaea.</title>
        <authorList>
            <person name="Xiong L."/>
            <person name="Liu S."/>
            <person name="Chen S."/>
            <person name="Xiao Y."/>
            <person name="Zhu B."/>
            <person name="Gao Y."/>
            <person name="Zhang Y."/>
            <person name="Chen B."/>
            <person name="Luo J."/>
            <person name="Deng Z."/>
            <person name="Chen X."/>
            <person name="Wang L."/>
            <person name="Chen S."/>
        </authorList>
    </citation>
    <scope>NUCLEOTIDE SEQUENCE [LARGE SCALE GENOMIC DNA]</scope>
    <source>
        <strain evidence="9 12">CGMCC 1.10331</strain>
    </source>
</reference>
<dbReference type="InterPro" id="IPR003148">
    <property type="entry name" value="RCK_N"/>
</dbReference>
<dbReference type="InterPro" id="IPR036291">
    <property type="entry name" value="NAD(P)-bd_dom_sf"/>
</dbReference>
<keyword evidence="11" id="KW-1185">Reference proteome</keyword>
<dbReference type="PROSITE" id="PS51202">
    <property type="entry name" value="RCK_C"/>
    <property type="match status" value="2"/>
</dbReference>
<keyword evidence="2" id="KW-0813">Transport</keyword>
<dbReference type="NCBIfam" id="NF007031">
    <property type="entry name" value="PRK09496.1-2"/>
    <property type="match status" value="1"/>
</dbReference>
<feature type="domain" description="RCK C-terminal" evidence="8">
    <location>
        <begin position="364"/>
        <end position="445"/>
    </location>
</feature>
<dbReference type="Pfam" id="PF02080">
    <property type="entry name" value="TrkA_C"/>
    <property type="match status" value="2"/>
</dbReference>
<dbReference type="PRINTS" id="PR00335">
    <property type="entry name" value="KUPTAKETRKA"/>
</dbReference>
<keyword evidence="6" id="KW-0406">Ion transport</keyword>
<dbReference type="InterPro" id="IPR006037">
    <property type="entry name" value="RCK_C"/>
</dbReference>
<protein>
    <submittedName>
        <fullName evidence="9">Trk system potassium transporter TrkA</fullName>
    </submittedName>
    <submittedName>
        <fullName evidence="10">Trk system potassium uptake protein TrkA</fullName>
    </submittedName>
</protein>
<evidence type="ECO:0000256" key="1">
    <source>
        <dbReference type="ARBA" id="ARBA00003660"/>
    </source>
</evidence>
<dbReference type="InterPro" id="IPR006036">
    <property type="entry name" value="K_uptake_TrkA"/>
</dbReference>
<dbReference type="PANTHER" id="PTHR43833:SF5">
    <property type="entry name" value="TRK SYSTEM POTASSIUM UPTAKE PROTEIN TRKA"/>
    <property type="match status" value="1"/>
</dbReference>
<dbReference type="GO" id="GO:0005886">
    <property type="term" value="C:plasma membrane"/>
    <property type="evidence" value="ECO:0007669"/>
    <property type="project" value="InterPro"/>
</dbReference>
<evidence type="ECO:0000259" key="7">
    <source>
        <dbReference type="PROSITE" id="PS51201"/>
    </source>
</evidence>
<feature type="domain" description="RCK N-terminal" evidence="7">
    <location>
        <begin position="1"/>
        <end position="119"/>
    </location>
</feature>
<evidence type="ECO:0000313" key="12">
    <source>
        <dbReference type="Proteomes" id="UP000296733"/>
    </source>
</evidence>
<reference evidence="10 11" key="1">
    <citation type="submission" date="2016-10" db="EMBL/GenBank/DDBJ databases">
        <authorList>
            <person name="de Groot N.N."/>
        </authorList>
    </citation>
    <scope>NUCLEOTIDE SEQUENCE [LARGE SCALE GENOMIC DNA]</scope>
    <source>
        <strain evidence="10 11">CGMCC 1.10331</strain>
    </source>
</reference>
<organism evidence="10 11">
    <name type="scientific">Halobellus limi</name>
    <dbReference type="NCBI Taxonomy" id="699433"/>
    <lineage>
        <taxon>Archaea</taxon>
        <taxon>Methanobacteriati</taxon>
        <taxon>Methanobacteriota</taxon>
        <taxon>Stenosarchaea group</taxon>
        <taxon>Halobacteria</taxon>
        <taxon>Halobacteriales</taxon>
        <taxon>Haloferacaceae</taxon>
        <taxon>Halobellus</taxon>
    </lineage>
</organism>
<dbReference type="GeneID" id="39858892"/>
<proteinExistence type="predicted"/>
<evidence type="ECO:0000256" key="6">
    <source>
        <dbReference type="ARBA" id="ARBA00023065"/>
    </source>
</evidence>
<keyword evidence="5" id="KW-0520">NAD</keyword>